<dbReference type="AlphaFoldDB" id="A0A4R6ZA64"/>
<comment type="caution">
    <text evidence="2">The sequence shown here is derived from an EMBL/GenBank/DDBJ whole genome shotgun (WGS) entry which is preliminary data.</text>
</comment>
<dbReference type="RefSeq" id="WP_133816754.1">
    <property type="nucleotide sequence ID" value="NZ_SNZH01000001.1"/>
</dbReference>
<protein>
    <submittedName>
        <fullName evidence="2">Uncharacterized protein</fullName>
    </submittedName>
</protein>
<evidence type="ECO:0000313" key="2">
    <source>
        <dbReference type="EMBL" id="TDR48634.1"/>
    </source>
</evidence>
<evidence type="ECO:0000313" key="3">
    <source>
        <dbReference type="Proteomes" id="UP000295293"/>
    </source>
</evidence>
<organism evidence="2 3">
    <name type="scientific">Tahibacter aquaticus</name>
    <dbReference type="NCBI Taxonomy" id="520092"/>
    <lineage>
        <taxon>Bacteria</taxon>
        <taxon>Pseudomonadati</taxon>
        <taxon>Pseudomonadota</taxon>
        <taxon>Gammaproteobacteria</taxon>
        <taxon>Lysobacterales</taxon>
        <taxon>Rhodanobacteraceae</taxon>
        <taxon>Tahibacter</taxon>
    </lineage>
</organism>
<dbReference type="Proteomes" id="UP000295293">
    <property type="component" value="Unassembled WGS sequence"/>
</dbReference>
<proteinExistence type="predicted"/>
<accession>A0A4R6ZA64</accession>
<feature type="region of interest" description="Disordered" evidence="1">
    <location>
        <begin position="38"/>
        <end position="58"/>
    </location>
</feature>
<dbReference type="EMBL" id="SNZH01000001">
    <property type="protein sequence ID" value="TDR48634.1"/>
    <property type="molecule type" value="Genomic_DNA"/>
</dbReference>
<dbReference type="OrthoDB" id="6044454at2"/>
<sequence>MTMLRLQLTGNDEVANELINLLSAIEGVEHVEEIGDLMPHMDDDDSSSAGLPDDAAPGFHHIEVRVPNPLAQERVRSVAEALTRDRGVAIEYDEDF</sequence>
<reference evidence="2 3" key="1">
    <citation type="submission" date="2019-03" db="EMBL/GenBank/DDBJ databases">
        <title>Genomic Encyclopedia of Type Strains, Phase IV (KMG-IV): sequencing the most valuable type-strain genomes for metagenomic binning, comparative biology and taxonomic classification.</title>
        <authorList>
            <person name="Goeker M."/>
        </authorList>
    </citation>
    <scope>NUCLEOTIDE SEQUENCE [LARGE SCALE GENOMIC DNA]</scope>
    <source>
        <strain evidence="2 3">DSM 21667</strain>
    </source>
</reference>
<keyword evidence="3" id="KW-1185">Reference proteome</keyword>
<evidence type="ECO:0000256" key="1">
    <source>
        <dbReference type="SAM" id="MobiDB-lite"/>
    </source>
</evidence>
<name>A0A4R6ZA64_9GAMM</name>
<gene>
    <name evidence="2" type="ORF">DFR29_101254</name>
</gene>